<name>A0A8J2KMX4_9HEXA</name>
<accession>A0A8J2KMX4</accession>
<feature type="transmembrane region" description="Helical" evidence="1">
    <location>
        <begin position="70"/>
        <end position="92"/>
    </location>
</feature>
<gene>
    <name evidence="2" type="ORF">AFUS01_LOCUS27047</name>
</gene>
<reference evidence="2" key="1">
    <citation type="submission" date="2021-06" db="EMBL/GenBank/DDBJ databases">
        <authorList>
            <person name="Hodson N. C."/>
            <person name="Mongue J. A."/>
            <person name="Jaron S. K."/>
        </authorList>
    </citation>
    <scope>NUCLEOTIDE SEQUENCE</scope>
</reference>
<evidence type="ECO:0000313" key="2">
    <source>
        <dbReference type="EMBL" id="CAG7816426.1"/>
    </source>
</evidence>
<evidence type="ECO:0000256" key="1">
    <source>
        <dbReference type="SAM" id="Phobius"/>
    </source>
</evidence>
<keyword evidence="1" id="KW-0812">Transmembrane</keyword>
<sequence length="115" mass="12795">MSSEKIKAVLDGVKKALKERKGSDEELPDLPEGSPDVAADMEKLKNLVNSFTQKLGNAGGSATPGIQIHWAVYVVIIVVFVSTIGLFGYRLVQSLQEKERKREEKRKLKEAKKKK</sequence>
<keyword evidence="3" id="KW-1185">Reference proteome</keyword>
<comment type="caution">
    <text evidence="2">The sequence shown here is derived from an EMBL/GenBank/DDBJ whole genome shotgun (WGS) entry which is preliminary data.</text>
</comment>
<organism evidence="2 3">
    <name type="scientific">Allacma fusca</name>
    <dbReference type="NCBI Taxonomy" id="39272"/>
    <lineage>
        <taxon>Eukaryota</taxon>
        <taxon>Metazoa</taxon>
        <taxon>Ecdysozoa</taxon>
        <taxon>Arthropoda</taxon>
        <taxon>Hexapoda</taxon>
        <taxon>Collembola</taxon>
        <taxon>Symphypleona</taxon>
        <taxon>Sminthuridae</taxon>
        <taxon>Allacma</taxon>
    </lineage>
</organism>
<keyword evidence="1" id="KW-0472">Membrane</keyword>
<evidence type="ECO:0000313" key="3">
    <source>
        <dbReference type="Proteomes" id="UP000708208"/>
    </source>
</evidence>
<dbReference type="Proteomes" id="UP000708208">
    <property type="component" value="Unassembled WGS sequence"/>
</dbReference>
<proteinExistence type="predicted"/>
<protein>
    <submittedName>
        <fullName evidence="2">Uncharacterized protein</fullName>
    </submittedName>
</protein>
<keyword evidence="1" id="KW-1133">Transmembrane helix</keyword>
<dbReference type="AlphaFoldDB" id="A0A8J2KMX4"/>
<dbReference type="EMBL" id="CAJVCH010370009">
    <property type="protein sequence ID" value="CAG7816426.1"/>
    <property type="molecule type" value="Genomic_DNA"/>
</dbReference>